<accession>A0A4Q7EGW2</accession>
<comment type="caution">
    <text evidence="3">The sequence shown here is derived from an EMBL/GenBank/DDBJ whole genome shotgun (WGS) entry which is preliminary data.</text>
</comment>
<dbReference type="EMBL" id="PPUZ01000020">
    <property type="protein sequence ID" value="RZM83144.1"/>
    <property type="molecule type" value="Genomic_DNA"/>
</dbReference>
<dbReference type="RefSeq" id="WP_130244646.1">
    <property type="nucleotide sequence ID" value="NZ_PPUZ01000020.1"/>
</dbReference>
<keyword evidence="1" id="KW-0129">CBS domain</keyword>
<dbReference type="GO" id="GO:0015095">
    <property type="term" value="F:magnesium ion transmembrane transporter activity"/>
    <property type="evidence" value="ECO:0007669"/>
    <property type="project" value="InterPro"/>
</dbReference>
<dbReference type="GO" id="GO:0016020">
    <property type="term" value="C:membrane"/>
    <property type="evidence" value="ECO:0007669"/>
    <property type="project" value="InterPro"/>
</dbReference>
<dbReference type="PANTHER" id="PTHR43773">
    <property type="entry name" value="MAGNESIUM TRANSPORTER MGTE"/>
    <property type="match status" value="1"/>
</dbReference>
<gene>
    <name evidence="3" type="ORF">C3B51_07430</name>
</gene>
<name>A0A4Q7EGW2_9GAMM</name>
<dbReference type="InterPro" id="IPR006669">
    <property type="entry name" value="MgtE_transporter"/>
</dbReference>
<reference evidence="3 4" key="1">
    <citation type="submission" date="2018-01" db="EMBL/GenBank/DDBJ databases">
        <title>Co-occurrence of chitin degradation, pigmentation and bioactivity in marine Pseudoalteromonas.</title>
        <authorList>
            <person name="Paulsen S."/>
            <person name="Gram L."/>
            <person name="Machado H."/>
        </authorList>
    </citation>
    <scope>NUCLEOTIDE SEQUENCE [LARGE SCALE GENOMIC DNA]</scope>
    <source>
        <strain evidence="3 4">S1946</strain>
    </source>
</reference>
<dbReference type="Gene3D" id="3.10.580.10">
    <property type="entry name" value="CBS-domain"/>
    <property type="match status" value="1"/>
</dbReference>
<dbReference type="PANTHER" id="PTHR43773:SF1">
    <property type="entry name" value="MAGNESIUM TRANSPORTER MGTE"/>
    <property type="match status" value="1"/>
</dbReference>
<dbReference type="AlphaFoldDB" id="A0A4Q7EGW2"/>
<feature type="domain" description="CBS" evidence="2">
    <location>
        <begin position="122"/>
        <end position="183"/>
    </location>
</feature>
<organism evidence="3 4">
    <name type="scientific">Pseudoalteromonas rubra</name>
    <dbReference type="NCBI Taxonomy" id="43658"/>
    <lineage>
        <taxon>Bacteria</taxon>
        <taxon>Pseudomonadati</taxon>
        <taxon>Pseudomonadota</taxon>
        <taxon>Gammaproteobacteria</taxon>
        <taxon>Alteromonadales</taxon>
        <taxon>Pseudoalteromonadaceae</taxon>
        <taxon>Pseudoalteromonas</taxon>
    </lineage>
</organism>
<dbReference type="InterPro" id="IPR046342">
    <property type="entry name" value="CBS_dom_sf"/>
</dbReference>
<protein>
    <submittedName>
        <fullName evidence="3">Magnesium transporter</fullName>
    </submittedName>
</protein>
<sequence length="270" mass="30347">MSTLHLKLAQHFMQQEPRAAARRLELQAPEVVTSILGTLEDHEVGGVLKAMHPSYTAQLLPNLEQVQQARWLQLLNLADIAAILRHVPKQSTDSYLALLPLKKQTLCRMLISYPDYTVGAWVETDVLTLDDKMSVEDAMLRLKKRTYRGPSRLYVVDHQRQVVGQISIYELLCRSGGQLVADFMDKKVPSLSGYTELGSALSASVWDRQDQVAVVNRKQGFIGTLQHYRVRHALKHHEVEQIAPLMSSDLLDAYASSFANVLDLLIPGKP</sequence>
<dbReference type="Pfam" id="PF03448">
    <property type="entry name" value="MgtE_N"/>
    <property type="match status" value="1"/>
</dbReference>
<dbReference type="InterPro" id="IPR000644">
    <property type="entry name" value="CBS_dom"/>
</dbReference>
<dbReference type="SUPFAM" id="SSF158791">
    <property type="entry name" value="MgtE N-terminal domain-like"/>
    <property type="match status" value="1"/>
</dbReference>
<dbReference type="InterPro" id="IPR006668">
    <property type="entry name" value="Mg_transptr_MgtE_intracell_dom"/>
</dbReference>
<proteinExistence type="predicted"/>
<evidence type="ECO:0000259" key="2">
    <source>
        <dbReference type="PROSITE" id="PS51371"/>
    </source>
</evidence>
<evidence type="ECO:0000256" key="1">
    <source>
        <dbReference type="PROSITE-ProRule" id="PRU00703"/>
    </source>
</evidence>
<dbReference type="Gene3D" id="1.25.60.10">
    <property type="entry name" value="MgtE N-terminal domain-like"/>
    <property type="match status" value="1"/>
</dbReference>
<evidence type="ECO:0000313" key="3">
    <source>
        <dbReference type="EMBL" id="RZM83144.1"/>
    </source>
</evidence>
<evidence type="ECO:0000313" key="4">
    <source>
        <dbReference type="Proteomes" id="UP000292345"/>
    </source>
</evidence>
<dbReference type="Proteomes" id="UP000292345">
    <property type="component" value="Unassembled WGS sequence"/>
</dbReference>
<dbReference type="InterPro" id="IPR038076">
    <property type="entry name" value="MgtE_N_sf"/>
</dbReference>
<dbReference type="PROSITE" id="PS51371">
    <property type="entry name" value="CBS"/>
    <property type="match status" value="1"/>
</dbReference>
<dbReference type="SMART" id="SM00924">
    <property type="entry name" value="MgtE_N"/>
    <property type="match status" value="1"/>
</dbReference>
<dbReference type="Pfam" id="PF00571">
    <property type="entry name" value="CBS"/>
    <property type="match status" value="1"/>
</dbReference>
<dbReference type="SUPFAM" id="SSF54631">
    <property type="entry name" value="CBS-domain pair"/>
    <property type="match status" value="1"/>
</dbReference>